<keyword evidence="1" id="KW-0472">Membrane</keyword>
<evidence type="ECO:0000256" key="1">
    <source>
        <dbReference type="SAM" id="Phobius"/>
    </source>
</evidence>
<organism evidence="2 3">
    <name type="scientific">Yersinia alsatica</name>
    <dbReference type="NCBI Taxonomy" id="2890317"/>
    <lineage>
        <taxon>Bacteria</taxon>
        <taxon>Pseudomonadati</taxon>
        <taxon>Pseudomonadota</taxon>
        <taxon>Gammaproteobacteria</taxon>
        <taxon>Enterobacterales</taxon>
        <taxon>Yersiniaceae</taxon>
        <taxon>Yersinia</taxon>
    </lineage>
</organism>
<keyword evidence="3" id="KW-1185">Reference proteome</keyword>
<dbReference type="GeneID" id="75139589"/>
<keyword evidence="1" id="KW-0812">Transmembrane</keyword>
<reference evidence="2" key="1">
    <citation type="submission" date="2022-08" db="EMBL/GenBank/DDBJ databases">
        <authorList>
            <person name="Bogun A."/>
            <person name="Kislichkina A."/>
            <person name="Solomentsev V."/>
            <person name="Skryabin Y."/>
            <person name="Sizova A."/>
            <person name="Platonov M."/>
            <person name="Dentovskaya S."/>
        </authorList>
    </citation>
    <scope>NUCLEOTIDE SEQUENCE</scope>
    <source>
        <strain evidence="2">SCPM-O-B-7604</strain>
    </source>
</reference>
<sequence>MMFSITKGCATVQRKSQEFLKNQRGSVIEYVMIIALAGVFIGMARPTLTTLVENTVKQAETAIKTGTAPEKKTN</sequence>
<keyword evidence="1" id="KW-1133">Transmembrane helix</keyword>
<proteinExistence type="predicted"/>
<protein>
    <submittedName>
        <fullName evidence="2">Pilus assembly protein</fullName>
    </submittedName>
</protein>
<dbReference type="RefSeq" id="WP_050150770.1">
    <property type="nucleotide sequence ID" value="NZ_CABHWO010000066.1"/>
</dbReference>
<evidence type="ECO:0000313" key="3">
    <source>
        <dbReference type="Proteomes" id="UP001057860"/>
    </source>
</evidence>
<dbReference type="Proteomes" id="UP001057860">
    <property type="component" value="Chromosome"/>
</dbReference>
<gene>
    <name evidence="2" type="ORF">N0H69_06280</name>
</gene>
<name>A0ABY5UU22_9GAMM</name>
<dbReference type="EMBL" id="CP104006">
    <property type="protein sequence ID" value="UWM46429.1"/>
    <property type="molecule type" value="Genomic_DNA"/>
</dbReference>
<evidence type="ECO:0000313" key="2">
    <source>
        <dbReference type="EMBL" id="UWM46429.1"/>
    </source>
</evidence>
<accession>A0ABY5UU22</accession>
<feature type="transmembrane region" description="Helical" evidence="1">
    <location>
        <begin position="27"/>
        <end position="44"/>
    </location>
</feature>